<feature type="domain" description="Transcription regulator PadR N-terminal" evidence="1">
    <location>
        <begin position="16"/>
        <end position="91"/>
    </location>
</feature>
<dbReference type="SUPFAM" id="SSF46785">
    <property type="entry name" value="Winged helix' DNA-binding domain"/>
    <property type="match status" value="1"/>
</dbReference>
<reference evidence="3" key="1">
    <citation type="journal article" date="2018" name="Front. Microbiol.">
        <title>Genome-Based Analysis Reveals the Taxonomy and Diversity of the Family Idiomarinaceae.</title>
        <authorList>
            <person name="Liu Y."/>
            <person name="Lai Q."/>
            <person name="Shao Z."/>
        </authorList>
    </citation>
    <scope>NUCLEOTIDE SEQUENCE [LARGE SCALE GENOMIC DNA]</scope>
    <source>
        <strain evidence="3">CVS-6</strain>
    </source>
</reference>
<evidence type="ECO:0000313" key="3">
    <source>
        <dbReference type="Proteomes" id="UP000288259"/>
    </source>
</evidence>
<dbReference type="PANTHER" id="PTHR33169">
    <property type="entry name" value="PADR-FAMILY TRANSCRIPTIONAL REGULATOR"/>
    <property type="match status" value="1"/>
</dbReference>
<proteinExistence type="predicted"/>
<dbReference type="OrthoDB" id="3186544at2"/>
<comment type="caution">
    <text evidence="2">The sequence shown here is derived from an EMBL/GenBank/DDBJ whole genome shotgun (WGS) entry which is preliminary data.</text>
</comment>
<sequence>MNLSKDLMAASSTPLVLSVIAEGETYGYEIVKRVAELSNGQLEWTDGMLYPLLHRLEQQQLLSSRWRVAEETKRKRKYYRITEQGQKALQQQQQQWQVITQALRQVWGDRNDYQFV</sequence>
<keyword evidence="3" id="KW-1185">Reference proteome</keyword>
<dbReference type="EMBL" id="PIPY01000002">
    <property type="protein sequence ID" value="RUO63128.1"/>
    <property type="molecule type" value="Genomic_DNA"/>
</dbReference>
<organism evidence="2 3">
    <name type="scientific">Pseudidiomarina insulisalsae</name>
    <dbReference type="NCBI Taxonomy" id="575789"/>
    <lineage>
        <taxon>Bacteria</taxon>
        <taxon>Pseudomonadati</taxon>
        <taxon>Pseudomonadota</taxon>
        <taxon>Gammaproteobacteria</taxon>
        <taxon>Alteromonadales</taxon>
        <taxon>Idiomarinaceae</taxon>
        <taxon>Pseudidiomarina</taxon>
    </lineage>
</organism>
<dbReference type="InterPro" id="IPR005149">
    <property type="entry name" value="Tscrpt_reg_PadR_N"/>
</dbReference>
<name>A0A432YPS8_9GAMM</name>
<evidence type="ECO:0000313" key="2">
    <source>
        <dbReference type="EMBL" id="RUO63128.1"/>
    </source>
</evidence>
<evidence type="ECO:0000259" key="1">
    <source>
        <dbReference type="Pfam" id="PF03551"/>
    </source>
</evidence>
<dbReference type="InterPro" id="IPR036388">
    <property type="entry name" value="WH-like_DNA-bd_sf"/>
</dbReference>
<dbReference type="AlphaFoldDB" id="A0A432YPS8"/>
<dbReference type="RefSeq" id="WP_126753694.1">
    <property type="nucleotide sequence ID" value="NZ_PIPY01000002.1"/>
</dbReference>
<dbReference type="Gene3D" id="1.10.10.10">
    <property type="entry name" value="Winged helix-like DNA-binding domain superfamily/Winged helix DNA-binding domain"/>
    <property type="match status" value="1"/>
</dbReference>
<dbReference type="Proteomes" id="UP000288259">
    <property type="component" value="Unassembled WGS sequence"/>
</dbReference>
<accession>A0A432YPS8</accession>
<dbReference type="InterPro" id="IPR052509">
    <property type="entry name" value="Metal_resp_DNA-bind_regulator"/>
</dbReference>
<dbReference type="InterPro" id="IPR036390">
    <property type="entry name" value="WH_DNA-bd_sf"/>
</dbReference>
<gene>
    <name evidence="2" type="ORF">CWI71_02585</name>
</gene>
<protein>
    <submittedName>
        <fullName evidence="2">PadR family transcriptional regulator</fullName>
    </submittedName>
</protein>
<dbReference type="Pfam" id="PF03551">
    <property type="entry name" value="PadR"/>
    <property type="match status" value="1"/>
</dbReference>
<dbReference type="PANTHER" id="PTHR33169:SF14">
    <property type="entry name" value="TRANSCRIPTIONAL REGULATOR RV3488"/>
    <property type="match status" value="1"/>
</dbReference>